<dbReference type="InterPro" id="IPR007896">
    <property type="entry name" value="BTP_bacteria"/>
</dbReference>
<dbReference type="NCBIfam" id="NF033664">
    <property type="entry name" value="PACE_transport"/>
    <property type="match status" value="1"/>
</dbReference>
<dbReference type="AlphaFoldDB" id="A0A0F9W0F5"/>
<organism evidence="3">
    <name type="scientific">marine sediment metagenome</name>
    <dbReference type="NCBI Taxonomy" id="412755"/>
    <lineage>
        <taxon>unclassified sequences</taxon>
        <taxon>metagenomes</taxon>
        <taxon>ecological metagenomes</taxon>
    </lineage>
</organism>
<feature type="transmembrane region" description="Helical" evidence="1">
    <location>
        <begin position="75"/>
        <end position="97"/>
    </location>
</feature>
<sequence length="142" mass="16198">MNTLERIFQALIFEMIALFIIVPASVYFGGFATGKMAIVGIGLSIFAMLWNYIYNIVFDKIAGHNRKDRSLLTRVTHACGFELGMVVITLPMLAWYLNITWLAAAALEAGFLVFILIYTYIFNVLYDKHQPYKKWVNKSQCA</sequence>
<keyword evidence="1" id="KW-1133">Transmembrane helix</keyword>
<feature type="transmembrane region" description="Helical" evidence="1">
    <location>
        <begin position="36"/>
        <end position="54"/>
    </location>
</feature>
<gene>
    <name evidence="3" type="ORF">LCGC14_0419550</name>
</gene>
<evidence type="ECO:0000259" key="2">
    <source>
        <dbReference type="Pfam" id="PF05232"/>
    </source>
</evidence>
<keyword evidence="1" id="KW-0472">Membrane</keyword>
<comment type="caution">
    <text evidence="3">The sequence shown here is derived from an EMBL/GenBank/DDBJ whole genome shotgun (WGS) entry which is preliminary data.</text>
</comment>
<feature type="domain" description="Chlorhexidine efflux transporter" evidence="2">
    <location>
        <begin position="2"/>
        <end position="62"/>
    </location>
</feature>
<accession>A0A0F9W0F5</accession>
<feature type="transmembrane region" description="Helical" evidence="1">
    <location>
        <begin position="7"/>
        <end position="30"/>
    </location>
</feature>
<feature type="transmembrane region" description="Helical" evidence="1">
    <location>
        <begin position="103"/>
        <end position="126"/>
    </location>
</feature>
<evidence type="ECO:0000313" key="3">
    <source>
        <dbReference type="EMBL" id="KKN71558.1"/>
    </source>
</evidence>
<dbReference type="Pfam" id="PF05232">
    <property type="entry name" value="BTP"/>
    <property type="match status" value="2"/>
</dbReference>
<dbReference type="EMBL" id="LAZR01000381">
    <property type="protein sequence ID" value="KKN71558.1"/>
    <property type="molecule type" value="Genomic_DNA"/>
</dbReference>
<name>A0A0F9W0F5_9ZZZZ</name>
<dbReference type="InterPro" id="IPR058208">
    <property type="entry name" value="PACE"/>
</dbReference>
<reference evidence="3" key="1">
    <citation type="journal article" date="2015" name="Nature">
        <title>Complex archaea that bridge the gap between prokaryotes and eukaryotes.</title>
        <authorList>
            <person name="Spang A."/>
            <person name="Saw J.H."/>
            <person name="Jorgensen S.L."/>
            <person name="Zaremba-Niedzwiedzka K."/>
            <person name="Martijn J."/>
            <person name="Lind A.E."/>
            <person name="van Eijk R."/>
            <person name="Schleper C."/>
            <person name="Guy L."/>
            <person name="Ettema T.J."/>
        </authorList>
    </citation>
    <scope>NUCLEOTIDE SEQUENCE</scope>
</reference>
<evidence type="ECO:0000256" key="1">
    <source>
        <dbReference type="SAM" id="Phobius"/>
    </source>
</evidence>
<protein>
    <recommendedName>
        <fullName evidence="2">Chlorhexidine efflux transporter domain-containing protein</fullName>
    </recommendedName>
</protein>
<proteinExistence type="predicted"/>
<feature type="domain" description="Chlorhexidine efflux transporter" evidence="2">
    <location>
        <begin position="69"/>
        <end position="130"/>
    </location>
</feature>
<keyword evidence="1" id="KW-0812">Transmembrane</keyword>